<dbReference type="EMBL" id="ATBP01000133">
    <property type="protein sequence ID" value="ETR72583.1"/>
    <property type="molecule type" value="Genomic_DNA"/>
</dbReference>
<accession>A0A1V1PCU4</accession>
<protein>
    <submittedName>
        <fullName evidence="3">Glycine betaine/proline transport system substrate-binding protein</fullName>
    </submittedName>
</protein>
<dbReference type="SUPFAM" id="SSF53850">
    <property type="entry name" value="Periplasmic binding protein-like II"/>
    <property type="match status" value="1"/>
</dbReference>
<feature type="signal peptide" evidence="1">
    <location>
        <begin position="1"/>
        <end position="22"/>
    </location>
</feature>
<sequence>MSFKCCKLIICILIGIAFQTQAYCEEIRLGYTKDSTSIVTTTLVKAVLVEKLGHSVKMIPYTPQDLWQAVATKKVDAIVSAWLPQSHGALFKQYKSKVEVLKPVTLGIKMGVVTPTYVTIDSLDQFSGKASRFKNIIYCIKDHIGSIEMTKRAIAAYNLKNIKLVEMTEQELITKLEACVDKLEWIALGAWTPHIIFSQWNLKYLDDKKGVFSNDEQVVAIANTDLSKDHRDTHALLKKFYCSPKELQEIMRTIIKQNKSPYGAAKDYILNNSDQVKKWIQNVEKGHQKRRYHLK</sequence>
<evidence type="ECO:0000313" key="4">
    <source>
        <dbReference type="Proteomes" id="UP000189670"/>
    </source>
</evidence>
<dbReference type="GO" id="GO:0043190">
    <property type="term" value="C:ATP-binding cassette (ABC) transporter complex"/>
    <property type="evidence" value="ECO:0007669"/>
    <property type="project" value="InterPro"/>
</dbReference>
<feature type="chain" id="PRO_5010693839" evidence="1">
    <location>
        <begin position="23"/>
        <end position="295"/>
    </location>
</feature>
<reference evidence="4" key="1">
    <citation type="submission" date="2012-11" db="EMBL/GenBank/DDBJ databases">
        <authorList>
            <person name="Lucero-Rivera Y.E."/>
            <person name="Tovar-Ramirez D."/>
        </authorList>
    </citation>
    <scope>NUCLEOTIDE SEQUENCE [LARGE SCALE GENOMIC DNA]</scope>
    <source>
        <strain evidence="4">Araruama</strain>
    </source>
</reference>
<gene>
    <name evidence="3" type="ORF">OMM_01611</name>
</gene>
<dbReference type="Proteomes" id="UP000189670">
    <property type="component" value="Unassembled WGS sequence"/>
</dbReference>
<dbReference type="Pfam" id="PF04069">
    <property type="entry name" value="OpuAC"/>
    <property type="match status" value="1"/>
</dbReference>
<dbReference type="Gene3D" id="3.40.190.100">
    <property type="entry name" value="Glycine betaine-binding periplasmic protein, domain 2"/>
    <property type="match status" value="1"/>
</dbReference>
<keyword evidence="1" id="KW-0732">Signal</keyword>
<dbReference type="InterPro" id="IPR007210">
    <property type="entry name" value="ABC_Gly_betaine_transp_sub-bd"/>
</dbReference>
<evidence type="ECO:0000256" key="1">
    <source>
        <dbReference type="SAM" id="SignalP"/>
    </source>
</evidence>
<evidence type="ECO:0000259" key="2">
    <source>
        <dbReference type="Pfam" id="PF04069"/>
    </source>
</evidence>
<evidence type="ECO:0000313" key="3">
    <source>
        <dbReference type="EMBL" id="ETR72583.1"/>
    </source>
</evidence>
<dbReference type="AlphaFoldDB" id="A0A1V1PCU4"/>
<organism evidence="3 4">
    <name type="scientific">Candidatus Magnetoglobus multicellularis str. Araruama</name>
    <dbReference type="NCBI Taxonomy" id="890399"/>
    <lineage>
        <taxon>Bacteria</taxon>
        <taxon>Pseudomonadati</taxon>
        <taxon>Thermodesulfobacteriota</taxon>
        <taxon>Desulfobacteria</taxon>
        <taxon>Desulfobacterales</taxon>
        <taxon>Desulfobacteraceae</taxon>
        <taxon>Candidatus Magnetoglobus</taxon>
    </lineage>
</organism>
<dbReference type="GO" id="GO:0022857">
    <property type="term" value="F:transmembrane transporter activity"/>
    <property type="evidence" value="ECO:0007669"/>
    <property type="project" value="InterPro"/>
</dbReference>
<comment type="caution">
    <text evidence="3">The sequence shown here is derived from an EMBL/GenBank/DDBJ whole genome shotgun (WGS) entry which is preliminary data.</text>
</comment>
<name>A0A1V1PCU4_9BACT</name>
<dbReference type="Gene3D" id="3.40.190.10">
    <property type="entry name" value="Periplasmic binding protein-like II"/>
    <property type="match status" value="1"/>
</dbReference>
<proteinExistence type="predicted"/>
<feature type="domain" description="ABC-type glycine betaine transport system substrate-binding" evidence="2">
    <location>
        <begin position="26"/>
        <end position="269"/>
    </location>
</feature>